<proteinExistence type="predicted"/>
<dbReference type="SUPFAM" id="SSF55729">
    <property type="entry name" value="Acyl-CoA N-acyltransferases (Nat)"/>
    <property type="match status" value="1"/>
</dbReference>
<dbReference type="InterPro" id="IPR016181">
    <property type="entry name" value="Acyl_CoA_acyltransferase"/>
</dbReference>
<organism evidence="2 3">
    <name type="scientific">Candidatus Edwardsbacteria bacterium GWF2_54_11</name>
    <dbReference type="NCBI Taxonomy" id="1817851"/>
    <lineage>
        <taxon>Bacteria</taxon>
        <taxon>Candidatus Edwardsiibacteriota</taxon>
    </lineage>
</organism>
<protein>
    <recommendedName>
        <fullName evidence="1">N-acetyltransferase domain-containing protein</fullName>
    </recommendedName>
</protein>
<gene>
    <name evidence="2" type="ORF">A2024_12480</name>
</gene>
<comment type="caution">
    <text evidence="2">The sequence shown here is derived from an EMBL/GenBank/DDBJ whole genome shotgun (WGS) entry which is preliminary data.</text>
</comment>
<evidence type="ECO:0000259" key="1">
    <source>
        <dbReference type="PROSITE" id="PS51186"/>
    </source>
</evidence>
<evidence type="ECO:0000313" key="2">
    <source>
        <dbReference type="EMBL" id="OGF11224.1"/>
    </source>
</evidence>
<dbReference type="Proteomes" id="UP000177230">
    <property type="component" value="Unassembled WGS sequence"/>
</dbReference>
<dbReference type="PROSITE" id="PS51186">
    <property type="entry name" value="GNAT"/>
    <property type="match status" value="1"/>
</dbReference>
<feature type="domain" description="N-acetyltransferase" evidence="1">
    <location>
        <begin position="31"/>
        <end position="162"/>
    </location>
</feature>
<name>A0A1F5R9W7_9BACT</name>
<dbReference type="CDD" id="cd04301">
    <property type="entry name" value="NAT_SF"/>
    <property type="match status" value="1"/>
</dbReference>
<accession>A0A1F5R9W7</accession>
<dbReference type="GO" id="GO:0016747">
    <property type="term" value="F:acyltransferase activity, transferring groups other than amino-acyl groups"/>
    <property type="evidence" value="ECO:0007669"/>
    <property type="project" value="InterPro"/>
</dbReference>
<dbReference type="AlphaFoldDB" id="A0A1F5R9W7"/>
<reference evidence="2 3" key="1">
    <citation type="journal article" date="2016" name="Nat. Commun.">
        <title>Thousands of microbial genomes shed light on interconnected biogeochemical processes in an aquifer system.</title>
        <authorList>
            <person name="Anantharaman K."/>
            <person name="Brown C.T."/>
            <person name="Hug L.A."/>
            <person name="Sharon I."/>
            <person name="Castelle C.J."/>
            <person name="Probst A.J."/>
            <person name="Thomas B.C."/>
            <person name="Singh A."/>
            <person name="Wilkins M.J."/>
            <person name="Karaoz U."/>
            <person name="Brodie E.L."/>
            <person name="Williams K.H."/>
            <person name="Hubbard S.S."/>
            <person name="Banfield J.F."/>
        </authorList>
    </citation>
    <scope>NUCLEOTIDE SEQUENCE [LARGE SCALE GENOMIC DNA]</scope>
</reference>
<dbReference type="EMBL" id="MFFM01000036">
    <property type="protein sequence ID" value="OGF11224.1"/>
    <property type="molecule type" value="Genomic_DNA"/>
</dbReference>
<dbReference type="InterPro" id="IPR000182">
    <property type="entry name" value="GNAT_dom"/>
</dbReference>
<dbReference type="Pfam" id="PF00583">
    <property type="entry name" value="Acetyltransf_1"/>
    <property type="match status" value="1"/>
</dbReference>
<evidence type="ECO:0000313" key="3">
    <source>
        <dbReference type="Proteomes" id="UP000177230"/>
    </source>
</evidence>
<dbReference type="Gene3D" id="3.40.630.30">
    <property type="match status" value="1"/>
</dbReference>
<sequence>MPDSSLKGQNNDVNLILKTPFPKIIPGCPEFEVRPAVTSVIENDFLLVISDAYGPPPMTHDLFELDIAEGWYKRGDCLVMYQAGTPVAAGQIRTEMQNEILIGFLDTLGVPKVLQGKGYGAELTKRRIQMLLKLGVSEIRTEVEQSNQPMLRLLLKLGFTRV</sequence>